<keyword evidence="1" id="KW-0812">Transmembrane</keyword>
<evidence type="ECO:0000313" key="2">
    <source>
        <dbReference type="EMBL" id="SNS99614.1"/>
    </source>
</evidence>
<protein>
    <recommendedName>
        <fullName evidence="4">Lipoprotein</fullName>
    </recommendedName>
</protein>
<gene>
    <name evidence="2" type="ORF">SAMN05443665_1013186</name>
</gene>
<accession>A0A239J4N7</accession>
<dbReference type="EMBL" id="FZOR01000013">
    <property type="protein sequence ID" value="SNS99614.1"/>
    <property type="molecule type" value="Genomic_DNA"/>
</dbReference>
<keyword evidence="1" id="KW-0472">Membrane</keyword>
<dbReference type="PROSITE" id="PS51257">
    <property type="entry name" value="PROKAR_LIPOPROTEIN"/>
    <property type="match status" value="1"/>
</dbReference>
<evidence type="ECO:0000256" key="1">
    <source>
        <dbReference type="SAM" id="Phobius"/>
    </source>
</evidence>
<reference evidence="2 3" key="1">
    <citation type="submission" date="2017-06" db="EMBL/GenBank/DDBJ databases">
        <authorList>
            <person name="Kim H.J."/>
            <person name="Triplett B.A."/>
        </authorList>
    </citation>
    <scope>NUCLEOTIDE SEQUENCE [LARGE SCALE GENOMIC DNA]</scope>
    <source>
        <strain evidence="2 3">DSM 44715</strain>
    </source>
</reference>
<feature type="transmembrane region" description="Helical" evidence="1">
    <location>
        <begin position="12"/>
        <end position="33"/>
    </location>
</feature>
<name>A0A239J4N7_9ACTN</name>
<sequence length="244" mass="26222">MGGPRHEGVRRGGVLAVVGFFCVAGAAACGLFSDATGDTGGRYSATPAPSTPSVVETDAAGLVTKLPEIDRAVSGALPSDVVKGRLWSDPFNDRMRDEHFSWTVLDARRNRVLTLQVTRKASIAEAMEKAAYVRKELAGDRTREGRQVVSTGPLEKAAGIAEECLGFRISRENAVSGVIGDPRQDYSMSGRYLYCRFKNVNMVIDWEGQDYARPWAVGTGTGLDQATAGREVQQVARAVVAALR</sequence>
<keyword evidence="1" id="KW-1133">Transmembrane helix</keyword>
<dbReference type="RefSeq" id="WP_143228001.1">
    <property type="nucleotide sequence ID" value="NZ_FZOR01000013.1"/>
</dbReference>
<dbReference type="Proteomes" id="UP000198318">
    <property type="component" value="Unassembled WGS sequence"/>
</dbReference>
<proteinExistence type="predicted"/>
<evidence type="ECO:0008006" key="4">
    <source>
        <dbReference type="Google" id="ProtNLM"/>
    </source>
</evidence>
<organism evidence="2 3">
    <name type="scientific">Actinomadura meyerae</name>
    <dbReference type="NCBI Taxonomy" id="240840"/>
    <lineage>
        <taxon>Bacteria</taxon>
        <taxon>Bacillati</taxon>
        <taxon>Actinomycetota</taxon>
        <taxon>Actinomycetes</taxon>
        <taxon>Streptosporangiales</taxon>
        <taxon>Thermomonosporaceae</taxon>
        <taxon>Actinomadura</taxon>
    </lineage>
</organism>
<dbReference type="OrthoDB" id="9838812at2"/>
<evidence type="ECO:0000313" key="3">
    <source>
        <dbReference type="Proteomes" id="UP000198318"/>
    </source>
</evidence>
<keyword evidence="3" id="KW-1185">Reference proteome</keyword>
<dbReference type="AlphaFoldDB" id="A0A239J4N7"/>